<dbReference type="AlphaFoldDB" id="A0A3D8PJ23"/>
<evidence type="ECO:0000313" key="2">
    <source>
        <dbReference type="EMBL" id="RDW15239.1"/>
    </source>
</evidence>
<gene>
    <name evidence="2" type="ORF">CWR48_19625</name>
</gene>
<dbReference type="EMBL" id="PIOC01000033">
    <property type="protein sequence ID" value="RDW15239.1"/>
    <property type="molecule type" value="Genomic_DNA"/>
</dbReference>
<keyword evidence="1" id="KW-0812">Transmembrane</keyword>
<feature type="transmembrane region" description="Helical" evidence="1">
    <location>
        <begin position="34"/>
        <end position="58"/>
    </location>
</feature>
<keyword evidence="1" id="KW-0472">Membrane</keyword>
<sequence>MWRAGFKWMSLIIGATIGAGYTSGREIWEFFGHGSGLAILLVAIFFTIGCMVIMNISYSRRSTHYIPVLKDIVGARLTGFYDVMILIYLFTITVVMIAGGGATGQAFNLPNWLGIGIMVIALILIFLNGINGLLSMNQVVVPILIVGLLLVLIKFLVDQNLTLFSHIHEQDNWMAAFPFTALNLLPIIAVIGAIGNKISSRQEIVIASVSSGVILGVISYIYNNSLIQIEQVIVLYEIPLFAILKHYPAIVMIIMSILLWLAIFKTAAAGILGIVSRIHEYFKLSFVSIVILLLIVMVPLTAIGFSTLISYTYPIYGILNLYVLTRLLLYPVWNNVDRRK</sequence>
<feature type="transmembrane region" description="Helical" evidence="1">
    <location>
        <begin position="139"/>
        <end position="157"/>
    </location>
</feature>
<name>A0A3D8PJ23_9BACI</name>
<feature type="transmembrane region" description="Helical" evidence="1">
    <location>
        <begin position="286"/>
        <end position="309"/>
    </location>
</feature>
<keyword evidence="3" id="KW-1185">Reference proteome</keyword>
<reference evidence="3" key="1">
    <citation type="submission" date="2017-11" db="EMBL/GenBank/DDBJ databases">
        <authorList>
            <person name="Zhu W."/>
        </authorList>
    </citation>
    <scope>NUCLEOTIDE SEQUENCE [LARGE SCALE GENOMIC DNA]</scope>
    <source>
        <strain evidence="3">CAU 1183</strain>
    </source>
</reference>
<dbReference type="OrthoDB" id="4424890at2"/>
<accession>A0A3D8PJ23</accession>
<protein>
    <recommendedName>
        <fullName evidence="4">Membrane protein YkvI</fullName>
    </recommendedName>
</protein>
<dbReference type="InterPro" id="IPR038728">
    <property type="entry name" value="YkvI-like"/>
</dbReference>
<evidence type="ECO:0000313" key="3">
    <source>
        <dbReference type="Proteomes" id="UP000257143"/>
    </source>
</evidence>
<evidence type="ECO:0000256" key="1">
    <source>
        <dbReference type="SAM" id="Phobius"/>
    </source>
</evidence>
<feature type="transmembrane region" description="Helical" evidence="1">
    <location>
        <begin position="204"/>
        <end position="222"/>
    </location>
</feature>
<dbReference type="RefSeq" id="WP_115774996.1">
    <property type="nucleotide sequence ID" value="NZ_PIOC01000033.1"/>
</dbReference>
<feature type="transmembrane region" description="Helical" evidence="1">
    <location>
        <begin position="79"/>
        <end position="103"/>
    </location>
</feature>
<evidence type="ECO:0008006" key="4">
    <source>
        <dbReference type="Google" id="ProtNLM"/>
    </source>
</evidence>
<organism evidence="2 3">
    <name type="scientific">Oceanobacillus arenosus</name>
    <dbReference type="NCBI Taxonomy" id="1229153"/>
    <lineage>
        <taxon>Bacteria</taxon>
        <taxon>Bacillati</taxon>
        <taxon>Bacillota</taxon>
        <taxon>Bacilli</taxon>
        <taxon>Bacillales</taxon>
        <taxon>Bacillaceae</taxon>
        <taxon>Oceanobacillus</taxon>
    </lineage>
</organism>
<feature type="transmembrane region" description="Helical" evidence="1">
    <location>
        <begin position="109"/>
        <end position="127"/>
    </location>
</feature>
<comment type="caution">
    <text evidence="2">The sequence shown here is derived from an EMBL/GenBank/DDBJ whole genome shotgun (WGS) entry which is preliminary data.</text>
</comment>
<proteinExistence type="predicted"/>
<dbReference type="PANTHER" id="PTHR37814:SF1">
    <property type="entry name" value="MEMBRANE PROTEIN"/>
    <property type="match status" value="1"/>
</dbReference>
<dbReference type="PANTHER" id="PTHR37814">
    <property type="entry name" value="CONSERVED MEMBRANE PROTEIN"/>
    <property type="match status" value="1"/>
</dbReference>
<feature type="transmembrane region" description="Helical" evidence="1">
    <location>
        <begin position="249"/>
        <end position="274"/>
    </location>
</feature>
<dbReference type="Proteomes" id="UP000257143">
    <property type="component" value="Unassembled WGS sequence"/>
</dbReference>
<feature type="transmembrane region" description="Helical" evidence="1">
    <location>
        <begin position="177"/>
        <end position="195"/>
    </location>
</feature>
<keyword evidence="1" id="KW-1133">Transmembrane helix</keyword>
<feature type="transmembrane region" description="Helical" evidence="1">
    <location>
        <begin position="315"/>
        <end position="333"/>
    </location>
</feature>